<gene>
    <name evidence="2" type="ORF">GRI44_05530</name>
</gene>
<dbReference type="RefSeq" id="WP_160600398.1">
    <property type="nucleotide sequence ID" value="NZ_WTYU01000001.1"/>
</dbReference>
<keyword evidence="1" id="KW-1133">Transmembrane helix</keyword>
<protein>
    <submittedName>
        <fullName evidence="2">Uncharacterized protein</fullName>
    </submittedName>
</protein>
<evidence type="ECO:0000313" key="3">
    <source>
        <dbReference type="Proteomes" id="UP000473531"/>
    </source>
</evidence>
<dbReference type="InterPro" id="IPR029044">
    <property type="entry name" value="Nucleotide-diphossugar_trans"/>
</dbReference>
<evidence type="ECO:0000256" key="1">
    <source>
        <dbReference type="SAM" id="Phobius"/>
    </source>
</evidence>
<dbReference type="OrthoDB" id="8477220at2"/>
<dbReference type="EMBL" id="WTYU01000001">
    <property type="protein sequence ID" value="MXP14208.1"/>
    <property type="molecule type" value="Genomic_DNA"/>
</dbReference>
<dbReference type="AlphaFoldDB" id="A0A6L7GGZ0"/>
<dbReference type="SUPFAM" id="SSF53448">
    <property type="entry name" value="Nucleotide-diphospho-sugar transferases"/>
    <property type="match status" value="1"/>
</dbReference>
<feature type="transmembrane region" description="Helical" evidence="1">
    <location>
        <begin position="365"/>
        <end position="396"/>
    </location>
</feature>
<keyword evidence="3" id="KW-1185">Reference proteome</keyword>
<reference evidence="2 3" key="1">
    <citation type="submission" date="2019-12" db="EMBL/GenBank/DDBJ databases">
        <title>Genomic-based taxomic classification of the family Erythrobacteraceae.</title>
        <authorList>
            <person name="Xu L."/>
        </authorList>
    </citation>
    <scope>NUCLEOTIDE SEQUENCE [LARGE SCALE GENOMIC DNA]</scope>
    <source>
        <strain evidence="2 3">KCTC 52259</strain>
    </source>
</reference>
<keyword evidence="1" id="KW-0472">Membrane</keyword>
<comment type="caution">
    <text evidence="2">The sequence shown here is derived from an EMBL/GenBank/DDBJ whole genome shotgun (WGS) entry which is preliminary data.</text>
</comment>
<dbReference type="Proteomes" id="UP000473531">
    <property type="component" value="Unassembled WGS sequence"/>
</dbReference>
<accession>A0A6L7GGZ0</accession>
<sequence>MRVALLSTIESLNDTGGDPAAFLPVAGRTIARHQLECAIALGCERIACHAVGLPPELVALQHVAEDAGVQFHIIHGNRSLSGLVKAADELLVFADSLLTDQALAARLIGDHPCVLAFPADEGVAAGYERIDRDHAWAGLFLVRGSAAERLADLSADADPVPSLLRIALQSGTAIKMMPRNTLAGREWGLVHSQSDAAIMETSWLDRFTEVAPIYAPMLAVADRSAIRLASRPDGAPLGGRGIMLAALGVAGLAGVAGWFAEPVAGLVMLALAAFAARLGKTLLSVEAVGRSISTGEVAGRPMQWSMARAGSIAIDAGIAALTWLAAPSFEQSSAVLGILCLIIICRLAENLPLKPWKIVLSDRPLMLIILSFAAYGGQLSLTIQMLSLVLLAVILFDTVRSGLTRA</sequence>
<organism evidence="2 3">
    <name type="scientific">Allopontixanthobacter confluentis</name>
    <dbReference type="NCBI Taxonomy" id="1849021"/>
    <lineage>
        <taxon>Bacteria</taxon>
        <taxon>Pseudomonadati</taxon>
        <taxon>Pseudomonadota</taxon>
        <taxon>Alphaproteobacteria</taxon>
        <taxon>Sphingomonadales</taxon>
        <taxon>Erythrobacteraceae</taxon>
        <taxon>Allopontixanthobacter</taxon>
    </lineage>
</organism>
<evidence type="ECO:0000313" key="2">
    <source>
        <dbReference type="EMBL" id="MXP14208.1"/>
    </source>
</evidence>
<keyword evidence="1" id="KW-0812">Transmembrane</keyword>
<proteinExistence type="predicted"/>
<name>A0A6L7GGZ0_9SPHN</name>